<name>D2I6P4_AILME</name>
<proteinExistence type="predicted"/>
<gene>
    <name evidence="1" type="ORF">PANDA_021510</name>
</gene>
<evidence type="ECO:0000313" key="1">
    <source>
        <dbReference type="EMBL" id="EFB20584.1"/>
    </source>
</evidence>
<dbReference type="EMBL" id="GL195056">
    <property type="protein sequence ID" value="EFB20584.1"/>
    <property type="molecule type" value="Genomic_DNA"/>
</dbReference>
<organism evidence="1">
    <name type="scientific">Ailuropoda melanoleuca</name>
    <name type="common">Giant panda</name>
    <dbReference type="NCBI Taxonomy" id="9646"/>
    <lineage>
        <taxon>Eukaryota</taxon>
        <taxon>Metazoa</taxon>
        <taxon>Chordata</taxon>
        <taxon>Craniata</taxon>
        <taxon>Vertebrata</taxon>
        <taxon>Euteleostomi</taxon>
        <taxon>Mammalia</taxon>
        <taxon>Eutheria</taxon>
        <taxon>Laurasiatheria</taxon>
        <taxon>Carnivora</taxon>
        <taxon>Caniformia</taxon>
        <taxon>Ursidae</taxon>
        <taxon>Ailuropoda</taxon>
    </lineage>
</organism>
<reference evidence="1" key="1">
    <citation type="journal article" date="2010" name="Nature">
        <title>The sequence and de novo assembly of the giant panda genome.</title>
        <authorList>
            <person name="Li R."/>
            <person name="Fan W."/>
            <person name="Tian G."/>
            <person name="Zhu H."/>
            <person name="He L."/>
            <person name="Cai J."/>
            <person name="Huang Q."/>
            <person name="Cai Q."/>
            <person name="Li B."/>
            <person name="Bai Y."/>
            <person name="Zhang Z."/>
            <person name="Zhang Y."/>
            <person name="Wang W."/>
            <person name="Li J."/>
            <person name="Wei F."/>
            <person name="Li H."/>
            <person name="Jian M."/>
            <person name="Li J."/>
            <person name="Zhang Z."/>
            <person name="Nielsen R."/>
            <person name="Li D."/>
            <person name="Gu W."/>
            <person name="Yang Z."/>
            <person name="Xuan Z."/>
            <person name="Ryder O.A."/>
            <person name="Leung F.C."/>
            <person name="Zhou Y."/>
            <person name="Cao J."/>
            <person name="Sun X."/>
            <person name="Fu Y."/>
            <person name="Fang X."/>
            <person name="Guo X."/>
            <person name="Wang B."/>
            <person name="Hou R."/>
            <person name="Shen F."/>
            <person name="Mu B."/>
            <person name="Ni P."/>
            <person name="Lin R."/>
            <person name="Qian W."/>
            <person name="Wang G."/>
            <person name="Yu C."/>
            <person name="Nie W."/>
            <person name="Wang J."/>
            <person name="Wu Z."/>
            <person name="Liang H."/>
            <person name="Min J."/>
            <person name="Wu Q."/>
            <person name="Cheng S."/>
            <person name="Ruan J."/>
            <person name="Wang M."/>
            <person name="Shi Z."/>
            <person name="Wen M."/>
            <person name="Liu B."/>
            <person name="Ren X."/>
            <person name="Zheng H."/>
            <person name="Dong D."/>
            <person name="Cook K."/>
            <person name="Shan G."/>
            <person name="Zhang H."/>
            <person name="Kosiol C."/>
            <person name="Xie X."/>
            <person name="Lu Z."/>
            <person name="Zheng H."/>
            <person name="Li Y."/>
            <person name="Steiner C.C."/>
            <person name="Lam T.T."/>
            <person name="Lin S."/>
            <person name="Zhang Q."/>
            <person name="Li G."/>
            <person name="Tian J."/>
            <person name="Gong T."/>
            <person name="Liu H."/>
            <person name="Zhang D."/>
            <person name="Fang L."/>
            <person name="Ye C."/>
            <person name="Zhang J."/>
            <person name="Hu W."/>
            <person name="Xu A."/>
            <person name="Ren Y."/>
            <person name="Zhang G."/>
            <person name="Bruford M.W."/>
            <person name="Li Q."/>
            <person name="Ma L."/>
            <person name="Guo Y."/>
            <person name="An N."/>
            <person name="Hu Y."/>
            <person name="Zheng Y."/>
            <person name="Shi Y."/>
            <person name="Li Z."/>
            <person name="Liu Q."/>
            <person name="Chen Y."/>
            <person name="Zhao J."/>
            <person name="Qu N."/>
            <person name="Zhao S."/>
            <person name="Tian F."/>
            <person name="Wang X."/>
            <person name="Wang H."/>
            <person name="Xu L."/>
            <person name="Liu X."/>
            <person name="Vinar T."/>
            <person name="Wang Y."/>
            <person name="Lam T.W."/>
            <person name="Yiu S.M."/>
            <person name="Liu S."/>
            <person name="Zhang H."/>
            <person name="Li D."/>
            <person name="Huang Y."/>
            <person name="Wang X."/>
            <person name="Yang G."/>
            <person name="Jiang Z."/>
            <person name="Wang J."/>
            <person name="Qin N."/>
            <person name="Li L."/>
            <person name="Li J."/>
            <person name="Bolund L."/>
            <person name="Kristiansen K."/>
            <person name="Wong G.K."/>
            <person name="Olson M."/>
            <person name="Zhang X."/>
            <person name="Li S."/>
            <person name="Yang H."/>
            <person name="Wang J."/>
            <person name="Wang J."/>
        </authorList>
    </citation>
    <scope>NUCLEOTIDE SEQUENCE [LARGE SCALE GENOMIC DNA]</scope>
</reference>
<sequence length="151" mass="16525">MDEQVTLEETYGGTDVLLVIPKAMAAAPEESQQVRNDLMQVKPQMEGQKNLTICDPPGFPHILSVSLHSDPRPYPEETTPMVPNPRIQNRFLGSKIQPGAEESECLFGCKGKALVSELLTSWGFISEAYALICLQVSSKINALNPVLLAES</sequence>
<protein>
    <submittedName>
        <fullName evidence="1">Uncharacterized protein</fullName>
    </submittedName>
</protein>
<dbReference type="InParanoid" id="D2I6P4"/>
<dbReference type="AlphaFoldDB" id="D2I6P4"/>
<accession>D2I6P4</accession>